<dbReference type="Proteomes" id="UP001161247">
    <property type="component" value="Chromosome 4"/>
</dbReference>
<dbReference type="EMBL" id="OX459121">
    <property type="protein sequence ID" value="CAI9103379.1"/>
    <property type="molecule type" value="Genomic_DNA"/>
</dbReference>
<dbReference type="InterPro" id="IPR001841">
    <property type="entry name" value="Znf_RING"/>
</dbReference>
<dbReference type="InterPro" id="IPR013083">
    <property type="entry name" value="Znf_RING/FYVE/PHD"/>
</dbReference>
<organism evidence="5 6">
    <name type="scientific">Oldenlandia corymbosa var. corymbosa</name>
    <dbReference type="NCBI Taxonomy" id="529605"/>
    <lineage>
        <taxon>Eukaryota</taxon>
        <taxon>Viridiplantae</taxon>
        <taxon>Streptophyta</taxon>
        <taxon>Embryophyta</taxon>
        <taxon>Tracheophyta</taxon>
        <taxon>Spermatophyta</taxon>
        <taxon>Magnoliopsida</taxon>
        <taxon>eudicotyledons</taxon>
        <taxon>Gunneridae</taxon>
        <taxon>Pentapetalae</taxon>
        <taxon>asterids</taxon>
        <taxon>lamiids</taxon>
        <taxon>Gentianales</taxon>
        <taxon>Rubiaceae</taxon>
        <taxon>Rubioideae</taxon>
        <taxon>Spermacoceae</taxon>
        <taxon>Hedyotis-Oldenlandia complex</taxon>
        <taxon>Oldenlandia</taxon>
    </lineage>
</organism>
<evidence type="ECO:0000256" key="1">
    <source>
        <dbReference type="PROSITE-ProRule" id="PRU00175"/>
    </source>
</evidence>
<name>A0AAV1D694_OLDCO</name>
<dbReference type="AlphaFoldDB" id="A0AAV1D694"/>
<dbReference type="SUPFAM" id="SSF57850">
    <property type="entry name" value="RING/U-box"/>
    <property type="match status" value="1"/>
</dbReference>
<feature type="compositionally biased region" description="Low complexity" evidence="3">
    <location>
        <begin position="25"/>
        <end position="39"/>
    </location>
</feature>
<dbReference type="Gene3D" id="3.30.40.10">
    <property type="entry name" value="Zinc/RING finger domain, C3HC4 (zinc finger)"/>
    <property type="match status" value="1"/>
</dbReference>
<evidence type="ECO:0000256" key="3">
    <source>
        <dbReference type="SAM" id="MobiDB-lite"/>
    </source>
</evidence>
<dbReference type="GO" id="GO:0008270">
    <property type="term" value="F:zinc ion binding"/>
    <property type="evidence" value="ECO:0007669"/>
    <property type="project" value="UniProtKB-KW"/>
</dbReference>
<protein>
    <submittedName>
        <fullName evidence="5">OLC1v1001845C1</fullName>
    </submittedName>
</protein>
<dbReference type="PANTHER" id="PTHR46405">
    <property type="entry name" value="OS05G0141500 PROTEIN"/>
    <property type="match status" value="1"/>
</dbReference>
<keyword evidence="6" id="KW-1185">Reference proteome</keyword>
<sequence>MAGSKKGKSNNKKKGEKPKPKESNSKLSSHQESSSTLESVNPSDIDEETNNLFYEVYNNIELAYPAACEILLTLGYSSYSATLAMLCGGNIAGEKGGNMVANILKNSISFIENYPVVNGQHAVDVLPCFQTMPDLIQCWVQTLVNQAAGLYPEATQRELLLHVLGCKFVDVEGIVKDVGNSKNGDDDETDFDAFLKENINALRSVNLTWKPHQGMTNNNLLGSQPPRGSNDKGKNVMSGKNSDGKTEELAIKLEMKVKELEEQVKERKKGRESLEELLMRQKIEIANAHINSMLKMVLGSRKVNDALDIMEGRTSELRVQNLRLRAELSACRVNGAESERKLKIAMKKDKATIKQIEALEGMTDTVNNEIRETIQMSLQLDRQLHVTKEASNELEVRVRQALKQKEEANDLLKAEKRSLRIAKEAREEMLATLQQEIGAERKQVEHEWKTLYSESIILEQAFGFQDEPSSSSSSSSHDQLKTFIDNIWDNDCDIPIHRRCIMCLNRVAGVLFIPCGHQVICIQCRERIVDECPCCKEHIQEKVRVFGAP</sequence>
<feature type="domain" description="RING-type" evidence="4">
    <location>
        <begin position="500"/>
        <end position="536"/>
    </location>
</feature>
<evidence type="ECO:0000313" key="5">
    <source>
        <dbReference type="EMBL" id="CAI9103379.1"/>
    </source>
</evidence>
<keyword evidence="1" id="KW-0479">Metal-binding</keyword>
<dbReference type="InterPro" id="IPR046934">
    <property type="entry name" value="PIR2-like"/>
</dbReference>
<feature type="coiled-coil region" evidence="2">
    <location>
        <begin position="250"/>
        <end position="291"/>
    </location>
</feature>
<accession>A0AAV1D694</accession>
<feature type="region of interest" description="Disordered" evidence="3">
    <location>
        <begin position="1"/>
        <end position="43"/>
    </location>
</feature>
<keyword evidence="1" id="KW-0863">Zinc-finger</keyword>
<gene>
    <name evidence="5" type="ORF">OLC1_LOCUS12567</name>
</gene>
<reference evidence="5" key="1">
    <citation type="submission" date="2023-03" db="EMBL/GenBank/DDBJ databases">
        <authorList>
            <person name="Julca I."/>
        </authorList>
    </citation>
    <scope>NUCLEOTIDE SEQUENCE</scope>
</reference>
<evidence type="ECO:0000313" key="6">
    <source>
        <dbReference type="Proteomes" id="UP001161247"/>
    </source>
</evidence>
<keyword evidence="1" id="KW-0862">Zinc</keyword>
<dbReference type="Pfam" id="PF13920">
    <property type="entry name" value="zf-C3HC4_3"/>
    <property type="match status" value="1"/>
</dbReference>
<dbReference type="PANTHER" id="PTHR46405:SF3">
    <property type="entry name" value="RING_U-BOX SUPERFAMILY PROTEIN"/>
    <property type="match status" value="1"/>
</dbReference>
<evidence type="ECO:0000259" key="4">
    <source>
        <dbReference type="PROSITE" id="PS50089"/>
    </source>
</evidence>
<keyword evidence="2" id="KW-0175">Coiled coil</keyword>
<feature type="compositionally biased region" description="Basic residues" evidence="3">
    <location>
        <begin position="1"/>
        <end position="16"/>
    </location>
</feature>
<feature type="region of interest" description="Disordered" evidence="3">
    <location>
        <begin position="214"/>
        <end position="245"/>
    </location>
</feature>
<dbReference type="PROSITE" id="PS50089">
    <property type="entry name" value="ZF_RING_2"/>
    <property type="match status" value="1"/>
</dbReference>
<proteinExistence type="predicted"/>
<evidence type="ECO:0000256" key="2">
    <source>
        <dbReference type="SAM" id="Coils"/>
    </source>
</evidence>
<feature type="coiled-coil region" evidence="2">
    <location>
        <begin position="391"/>
        <end position="436"/>
    </location>
</feature>